<dbReference type="PANTHER" id="PTHR30537:SF5">
    <property type="entry name" value="HTH-TYPE TRANSCRIPTIONAL ACTIVATOR TTDR-RELATED"/>
    <property type="match status" value="1"/>
</dbReference>
<dbReference type="SUPFAM" id="SSF46785">
    <property type="entry name" value="Winged helix' DNA-binding domain"/>
    <property type="match status" value="1"/>
</dbReference>
<dbReference type="FunFam" id="1.10.10.10:FF:000001">
    <property type="entry name" value="LysR family transcriptional regulator"/>
    <property type="match status" value="1"/>
</dbReference>
<comment type="similarity">
    <text evidence="1">Belongs to the LysR transcriptional regulatory family.</text>
</comment>
<reference evidence="6 7" key="1">
    <citation type="submission" date="2015-06" db="EMBL/GenBank/DDBJ databases">
        <title>A Comprehensive Approach to Explore the Metabolic and Phylogenetic Diversity of Bacterial Steroid Degradation in the Environment: Testosterone as an Example.</title>
        <authorList>
            <person name="Yang F.-C."/>
            <person name="Chen Y.-L."/>
            <person name="Yu C.-P."/>
            <person name="Tang S.-L."/>
            <person name="Wang P.-H."/>
            <person name="Ismail W."/>
            <person name="Wang C.-H."/>
            <person name="Yang C.-Y."/>
            <person name="Chiang Y.-R."/>
        </authorList>
    </citation>
    <scope>NUCLEOTIDE SEQUENCE [LARGE SCALE GENOMIC DNA]</scope>
    <source>
        <strain evidence="6 7">DSM 18526</strain>
    </source>
</reference>
<protein>
    <recommendedName>
        <fullName evidence="5">HTH lysR-type domain-containing protein</fullName>
    </recommendedName>
</protein>
<name>A0A127F717_STEDE</name>
<evidence type="ECO:0000313" key="6">
    <source>
        <dbReference type="EMBL" id="AMN46214.1"/>
    </source>
</evidence>
<dbReference type="KEGG" id="sdf:ACG33_03650"/>
<dbReference type="InterPro" id="IPR000847">
    <property type="entry name" value="LysR_HTH_N"/>
</dbReference>
<dbReference type="InterPro" id="IPR036390">
    <property type="entry name" value="WH_DNA-bd_sf"/>
</dbReference>
<dbReference type="PROSITE" id="PS50931">
    <property type="entry name" value="HTH_LYSR"/>
    <property type="match status" value="1"/>
</dbReference>
<dbReference type="EMBL" id="CP011971">
    <property type="protein sequence ID" value="AMN46214.1"/>
    <property type="molecule type" value="Genomic_DNA"/>
</dbReference>
<evidence type="ECO:0000256" key="2">
    <source>
        <dbReference type="ARBA" id="ARBA00023015"/>
    </source>
</evidence>
<dbReference type="Pfam" id="PF00126">
    <property type="entry name" value="HTH_1"/>
    <property type="match status" value="1"/>
</dbReference>
<keyword evidence="7" id="KW-1185">Reference proteome</keyword>
<gene>
    <name evidence="6" type="ORF">ACG33_03650</name>
</gene>
<dbReference type="AlphaFoldDB" id="A0A127F717"/>
<evidence type="ECO:0000313" key="7">
    <source>
        <dbReference type="Proteomes" id="UP000070250"/>
    </source>
</evidence>
<dbReference type="Pfam" id="PF03466">
    <property type="entry name" value="LysR_substrate"/>
    <property type="match status" value="1"/>
</dbReference>
<dbReference type="CDD" id="cd08422">
    <property type="entry name" value="PBP2_CrgA_like"/>
    <property type="match status" value="1"/>
</dbReference>
<dbReference type="STRING" id="465721.ACG33_03650"/>
<sequence>MDFNALRMFVAVADAASFSAAARKLNLPKWSVSRRVSELEAAMGVPLLHRTTRRVVLSPAGAALHKRVATLIASLEEAAVESPDQFGEPTGELRISAPNYFGTAFLADAVTQFTQRYPRVHCDLYLNSQPMDFAIEGFDVALRAGPERMKDSSLIARPACPIHARLMASPEYLQASGVPRQAADLAGHKWVMQRGLPSIRLESKRGSATFRPQGPICCDDIFFVREAVRAGAGIGVIPTFLVDKDLARGRLVIVLPQYHTLASYVYIIRPGTRELPRRVRAFNDFLLEYLETHPLSTSVV</sequence>
<dbReference type="GO" id="GO:0003700">
    <property type="term" value="F:DNA-binding transcription factor activity"/>
    <property type="evidence" value="ECO:0007669"/>
    <property type="project" value="InterPro"/>
</dbReference>
<dbReference type="SUPFAM" id="SSF53850">
    <property type="entry name" value="Periplasmic binding protein-like II"/>
    <property type="match status" value="1"/>
</dbReference>
<dbReference type="Proteomes" id="UP000070250">
    <property type="component" value="Chromosome"/>
</dbReference>
<feature type="domain" description="HTH lysR-type" evidence="5">
    <location>
        <begin position="1"/>
        <end position="58"/>
    </location>
</feature>
<keyword evidence="2" id="KW-0805">Transcription regulation</keyword>
<proteinExistence type="inferred from homology"/>
<dbReference type="Gene3D" id="3.40.190.290">
    <property type="match status" value="1"/>
</dbReference>
<evidence type="ECO:0000259" key="5">
    <source>
        <dbReference type="PROSITE" id="PS50931"/>
    </source>
</evidence>
<evidence type="ECO:0000256" key="3">
    <source>
        <dbReference type="ARBA" id="ARBA00023125"/>
    </source>
</evidence>
<dbReference type="InterPro" id="IPR036388">
    <property type="entry name" value="WH-like_DNA-bd_sf"/>
</dbReference>
<evidence type="ECO:0000256" key="1">
    <source>
        <dbReference type="ARBA" id="ARBA00009437"/>
    </source>
</evidence>
<accession>A0A127F717</accession>
<dbReference type="Gene3D" id="1.10.10.10">
    <property type="entry name" value="Winged helix-like DNA-binding domain superfamily/Winged helix DNA-binding domain"/>
    <property type="match status" value="1"/>
</dbReference>
<dbReference type="InterPro" id="IPR005119">
    <property type="entry name" value="LysR_subst-bd"/>
</dbReference>
<keyword evidence="3" id="KW-0238">DNA-binding</keyword>
<dbReference type="PANTHER" id="PTHR30537">
    <property type="entry name" value="HTH-TYPE TRANSCRIPTIONAL REGULATOR"/>
    <property type="match status" value="1"/>
</dbReference>
<dbReference type="GO" id="GO:0006351">
    <property type="term" value="P:DNA-templated transcription"/>
    <property type="evidence" value="ECO:0007669"/>
    <property type="project" value="TreeGrafter"/>
</dbReference>
<dbReference type="InterPro" id="IPR058163">
    <property type="entry name" value="LysR-type_TF_proteobact-type"/>
</dbReference>
<keyword evidence="4" id="KW-0804">Transcription</keyword>
<dbReference type="GO" id="GO:0043565">
    <property type="term" value="F:sequence-specific DNA binding"/>
    <property type="evidence" value="ECO:0007669"/>
    <property type="project" value="TreeGrafter"/>
</dbReference>
<organism evidence="6 7">
    <name type="scientific">Steroidobacter denitrificans</name>
    <dbReference type="NCBI Taxonomy" id="465721"/>
    <lineage>
        <taxon>Bacteria</taxon>
        <taxon>Pseudomonadati</taxon>
        <taxon>Pseudomonadota</taxon>
        <taxon>Gammaproteobacteria</taxon>
        <taxon>Steroidobacterales</taxon>
        <taxon>Steroidobacteraceae</taxon>
        <taxon>Steroidobacter</taxon>
    </lineage>
</organism>
<evidence type="ECO:0000256" key="4">
    <source>
        <dbReference type="ARBA" id="ARBA00023163"/>
    </source>
</evidence>